<dbReference type="Pfam" id="PF00255">
    <property type="entry name" value="GSHPx"/>
    <property type="match status" value="1"/>
</dbReference>
<dbReference type="GO" id="GO:0034599">
    <property type="term" value="P:cellular response to oxidative stress"/>
    <property type="evidence" value="ECO:0007669"/>
    <property type="project" value="TreeGrafter"/>
</dbReference>
<dbReference type="PATRIC" id="fig|45065.4.peg.2176"/>
<comment type="caution">
    <text evidence="5">The sequence shown here is derived from an EMBL/GenBank/DDBJ whole genome shotgun (WGS) entry which is preliminary data.</text>
</comment>
<dbReference type="CDD" id="cd00340">
    <property type="entry name" value="GSH_Peroxidase"/>
    <property type="match status" value="1"/>
</dbReference>
<evidence type="ECO:0000256" key="2">
    <source>
        <dbReference type="ARBA" id="ARBA00022559"/>
    </source>
</evidence>
<dbReference type="GO" id="GO:0004601">
    <property type="term" value="F:peroxidase activity"/>
    <property type="evidence" value="ECO:0007669"/>
    <property type="project" value="UniProtKB-KW"/>
</dbReference>
<dbReference type="InterPro" id="IPR029759">
    <property type="entry name" value="GPX_AS"/>
</dbReference>
<dbReference type="EMBL" id="LNYC01000072">
    <property type="protein sequence ID" value="KTC97342.1"/>
    <property type="molecule type" value="Genomic_DNA"/>
</dbReference>
<gene>
    <name evidence="5" type="primary">btuE</name>
    <name evidence="5" type="ORF">Lgee_2003</name>
</gene>
<protein>
    <recommendedName>
        <fullName evidence="4">Glutathione peroxidase</fullName>
    </recommendedName>
</protein>
<evidence type="ECO:0000256" key="1">
    <source>
        <dbReference type="ARBA" id="ARBA00006926"/>
    </source>
</evidence>
<dbReference type="PANTHER" id="PTHR11592:SF78">
    <property type="entry name" value="GLUTATHIONE PEROXIDASE"/>
    <property type="match status" value="1"/>
</dbReference>
<evidence type="ECO:0000313" key="5">
    <source>
        <dbReference type="EMBL" id="KTC97342.1"/>
    </source>
</evidence>
<dbReference type="AlphaFoldDB" id="A0A0W0TP22"/>
<keyword evidence="2 4" id="KW-0575">Peroxidase</keyword>
<dbReference type="PROSITE" id="PS00460">
    <property type="entry name" value="GLUTATHIONE_PEROXID_1"/>
    <property type="match status" value="1"/>
</dbReference>
<dbReference type="PROSITE" id="PS00763">
    <property type="entry name" value="GLUTATHIONE_PEROXID_2"/>
    <property type="match status" value="1"/>
</dbReference>
<keyword evidence="6" id="KW-1185">Reference proteome</keyword>
<sequence length="176" mass="19707">MRTGSAQETGEEQIAEVTVTDINGHETTLANFAGKVLLIVNVASRCGFTGQYAELEKLQQAYSSAGFSVLAFPCNQFLHQEPLSNVGILAFAESCYRVTFPIFARIDVRGRSQAPIYAWLARHMKRRPLLLVPWNFTKFLIGADGKVVRRFLPTASFDTIREAIERELEKSQHADL</sequence>
<dbReference type="STRING" id="45065.Lgee_2003"/>
<dbReference type="Gene3D" id="3.40.30.10">
    <property type="entry name" value="Glutaredoxin"/>
    <property type="match status" value="1"/>
</dbReference>
<dbReference type="InterPro" id="IPR029760">
    <property type="entry name" value="GPX_CS"/>
</dbReference>
<proteinExistence type="inferred from homology"/>
<dbReference type="Proteomes" id="UP000054785">
    <property type="component" value="Unassembled WGS sequence"/>
</dbReference>
<comment type="similarity">
    <text evidence="1 4">Belongs to the glutathione peroxidase family.</text>
</comment>
<accession>A0A0W0TP22</accession>
<dbReference type="RefSeq" id="WP_065230372.1">
    <property type="nucleotide sequence ID" value="NZ_CP038271.1"/>
</dbReference>
<dbReference type="OrthoDB" id="9785502at2"/>
<dbReference type="InterPro" id="IPR000889">
    <property type="entry name" value="Glutathione_peroxidase"/>
</dbReference>
<dbReference type="InterPro" id="IPR036249">
    <property type="entry name" value="Thioredoxin-like_sf"/>
</dbReference>
<dbReference type="SUPFAM" id="SSF52833">
    <property type="entry name" value="Thioredoxin-like"/>
    <property type="match status" value="1"/>
</dbReference>
<dbReference type="PRINTS" id="PR01011">
    <property type="entry name" value="GLUTPROXDASE"/>
</dbReference>
<dbReference type="PROSITE" id="PS51355">
    <property type="entry name" value="GLUTATHIONE_PEROXID_3"/>
    <property type="match status" value="1"/>
</dbReference>
<dbReference type="PANTHER" id="PTHR11592">
    <property type="entry name" value="GLUTATHIONE PEROXIDASE"/>
    <property type="match status" value="1"/>
</dbReference>
<reference evidence="5 6" key="1">
    <citation type="submission" date="2015-11" db="EMBL/GenBank/DDBJ databases">
        <title>Genomic analysis of 38 Legionella species identifies large and diverse effector repertoires.</title>
        <authorList>
            <person name="Burstein D."/>
            <person name="Amaro F."/>
            <person name="Zusman T."/>
            <person name="Lifshitz Z."/>
            <person name="Cohen O."/>
            <person name="Gilbert J.A."/>
            <person name="Pupko T."/>
            <person name="Shuman H.A."/>
            <person name="Segal G."/>
        </authorList>
    </citation>
    <scope>NUCLEOTIDE SEQUENCE [LARGE SCALE GENOMIC DNA]</scope>
    <source>
        <strain evidence="5 6">ATCC 49504</strain>
    </source>
</reference>
<evidence type="ECO:0000313" key="6">
    <source>
        <dbReference type="Proteomes" id="UP000054785"/>
    </source>
</evidence>
<name>A0A0W0TP22_9GAMM</name>
<evidence type="ECO:0000256" key="4">
    <source>
        <dbReference type="RuleBase" id="RU000499"/>
    </source>
</evidence>
<evidence type="ECO:0000256" key="3">
    <source>
        <dbReference type="ARBA" id="ARBA00023002"/>
    </source>
</evidence>
<dbReference type="PIRSF" id="PIRSF000303">
    <property type="entry name" value="Glutathion_perox"/>
    <property type="match status" value="1"/>
</dbReference>
<keyword evidence="3 4" id="KW-0560">Oxidoreductase</keyword>
<organism evidence="5 6">
    <name type="scientific">Legionella geestiana</name>
    <dbReference type="NCBI Taxonomy" id="45065"/>
    <lineage>
        <taxon>Bacteria</taxon>
        <taxon>Pseudomonadati</taxon>
        <taxon>Pseudomonadota</taxon>
        <taxon>Gammaproteobacteria</taxon>
        <taxon>Legionellales</taxon>
        <taxon>Legionellaceae</taxon>
        <taxon>Legionella</taxon>
    </lineage>
</organism>